<dbReference type="InterPro" id="IPR020829">
    <property type="entry name" value="GlycerAld_3-P_DH_cat"/>
</dbReference>
<evidence type="ECO:0000256" key="20">
    <source>
        <dbReference type="ARBA" id="ARBA00048005"/>
    </source>
</evidence>
<dbReference type="Pfam" id="PF02800">
    <property type="entry name" value="Gp_dh_C"/>
    <property type="match status" value="1"/>
</dbReference>
<keyword evidence="16" id="KW-0539">Nucleus</keyword>
<keyword evidence="14" id="KW-0324">Glycolysis</keyword>
<dbReference type="InterPro" id="IPR020830">
    <property type="entry name" value="GlycerAld_3-P_DH_AS"/>
</dbReference>
<keyword evidence="7" id="KW-0963">Cytoplasm</keyword>
<proteinExistence type="inferred from homology"/>
<dbReference type="Gene3D" id="3.40.50.720">
    <property type="entry name" value="NAD(P)-binding Rossmann-like Domain"/>
    <property type="match status" value="1"/>
</dbReference>
<comment type="similarity">
    <text evidence="5">Belongs to the glyceraldehyde-3-phosphate dehydrogenase family.</text>
</comment>
<dbReference type="Proteomes" id="UP001488838">
    <property type="component" value="Unassembled WGS sequence"/>
</dbReference>
<evidence type="ECO:0000256" key="17">
    <source>
        <dbReference type="ARBA" id="ARBA00031890"/>
    </source>
</evidence>
<evidence type="ECO:0000313" key="22">
    <source>
        <dbReference type="EMBL" id="KAK7798916.1"/>
    </source>
</evidence>
<dbReference type="GO" id="GO:0005856">
    <property type="term" value="C:cytoskeleton"/>
    <property type="evidence" value="ECO:0007669"/>
    <property type="project" value="UniProtKB-SubCell"/>
</dbReference>
<evidence type="ECO:0000256" key="10">
    <source>
        <dbReference type="ARBA" id="ARBA00022799"/>
    </source>
</evidence>
<dbReference type="GO" id="GO:0005634">
    <property type="term" value="C:nucleus"/>
    <property type="evidence" value="ECO:0007669"/>
    <property type="project" value="UniProtKB-SubCell"/>
</dbReference>
<dbReference type="AlphaFoldDB" id="A0AAW0HBC4"/>
<evidence type="ECO:0000256" key="9">
    <source>
        <dbReference type="ARBA" id="ARBA00022703"/>
    </source>
</evidence>
<dbReference type="InterPro" id="IPR036291">
    <property type="entry name" value="NAD(P)-bd_dom_sf"/>
</dbReference>
<keyword evidence="23" id="KW-1185">Reference proteome</keyword>
<evidence type="ECO:0000256" key="5">
    <source>
        <dbReference type="ARBA" id="ARBA00007406"/>
    </source>
</evidence>
<protein>
    <recommendedName>
        <fullName evidence="6">glyceraldehyde-3-phosphate dehydrogenase (phosphorylating)</fullName>
        <ecNumber evidence="6">1.2.1.12</ecNumber>
    </recommendedName>
    <alternativeName>
        <fullName evidence="17">Peptidyl-cysteine S-nitrosylase GAPDH</fullName>
    </alternativeName>
</protein>
<dbReference type="SUPFAM" id="SSF55347">
    <property type="entry name" value="Glyceraldehyde-3-phosphate dehydrogenase-like, C-terminal domain"/>
    <property type="match status" value="1"/>
</dbReference>
<dbReference type="GO" id="GO:0006096">
    <property type="term" value="P:glycolytic process"/>
    <property type="evidence" value="ECO:0007669"/>
    <property type="project" value="UniProtKB-KW"/>
</dbReference>
<dbReference type="PANTHER" id="PTHR10836">
    <property type="entry name" value="GLYCERALDEHYDE 3-PHOSPHATE DEHYDROGENASE"/>
    <property type="match status" value="1"/>
</dbReference>
<gene>
    <name evidence="22" type="ORF">U0070_008424</name>
</gene>
<dbReference type="SUPFAM" id="SSF51735">
    <property type="entry name" value="NAD(P)-binding Rossmann-fold domains"/>
    <property type="match status" value="1"/>
</dbReference>
<dbReference type="PROSITE" id="PS00071">
    <property type="entry name" value="GAPDH"/>
    <property type="match status" value="1"/>
</dbReference>
<evidence type="ECO:0000256" key="19">
    <source>
        <dbReference type="ARBA" id="ARBA00047698"/>
    </source>
</evidence>
<evidence type="ECO:0000256" key="1">
    <source>
        <dbReference type="ARBA" id="ARBA00004123"/>
    </source>
</evidence>
<evidence type="ECO:0000256" key="14">
    <source>
        <dbReference type="ARBA" id="ARBA00023152"/>
    </source>
</evidence>
<evidence type="ECO:0000259" key="21">
    <source>
        <dbReference type="Pfam" id="PF02800"/>
    </source>
</evidence>
<dbReference type="PRINTS" id="PR00078">
    <property type="entry name" value="G3PDHDRGNASE"/>
</dbReference>
<evidence type="ECO:0000256" key="8">
    <source>
        <dbReference type="ARBA" id="ARBA00022679"/>
    </source>
</evidence>
<dbReference type="GO" id="GO:0004365">
    <property type="term" value="F:glyceraldehyde-3-phosphate dehydrogenase (NAD+) (phosphorylating) activity"/>
    <property type="evidence" value="ECO:0007669"/>
    <property type="project" value="UniProtKB-EC"/>
</dbReference>
<organism evidence="22 23">
    <name type="scientific">Myodes glareolus</name>
    <name type="common">Bank vole</name>
    <name type="synonym">Clethrionomys glareolus</name>
    <dbReference type="NCBI Taxonomy" id="447135"/>
    <lineage>
        <taxon>Eukaryota</taxon>
        <taxon>Metazoa</taxon>
        <taxon>Chordata</taxon>
        <taxon>Craniata</taxon>
        <taxon>Vertebrata</taxon>
        <taxon>Euteleostomi</taxon>
        <taxon>Mammalia</taxon>
        <taxon>Eutheria</taxon>
        <taxon>Euarchontoglires</taxon>
        <taxon>Glires</taxon>
        <taxon>Rodentia</taxon>
        <taxon>Myomorpha</taxon>
        <taxon>Muroidea</taxon>
        <taxon>Cricetidae</taxon>
        <taxon>Arvicolinae</taxon>
        <taxon>Myodes</taxon>
    </lineage>
</organism>
<keyword evidence="15" id="KW-0206">Cytoskeleton</keyword>
<dbReference type="EMBL" id="JBBHLL010000650">
    <property type="protein sequence ID" value="KAK7798916.1"/>
    <property type="molecule type" value="Genomic_DNA"/>
</dbReference>
<keyword evidence="8" id="KW-0808">Transferase</keyword>
<dbReference type="GO" id="GO:0006915">
    <property type="term" value="P:apoptotic process"/>
    <property type="evidence" value="ECO:0007669"/>
    <property type="project" value="UniProtKB-KW"/>
</dbReference>
<comment type="pathway">
    <text evidence="4">Carbohydrate degradation; glycolysis; pyruvate from D-glyceraldehyde 3-phosphate: step 1/5.</text>
</comment>
<dbReference type="GO" id="GO:0005829">
    <property type="term" value="C:cytosol"/>
    <property type="evidence" value="ECO:0007669"/>
    <property type="project" value="UniProtKB-SubCell"/>
</dbReference>
<evidence type="ECO:0000256" key="2">
    <source>
        <dbReference type="ARBA" id="ARBA00004245"/>
    </source>
</evidence>
<dbReference type="EC" id="1.2.1.12" evidence="6"/>
<evidence type="ECO:0000256" key="13">
    <source>
        <dbReference type="ARBA" id="ARBA00023027"/>
    </source>
</evidence>
<evidence type="ECO:0000256" key="11">
    <source>
        <dbReference type="ARBA" id="ARBA00022845"/>
    </source>
</evidence>
<accession>A0AAW0HBC4</accession>
<evidence type="ECO:0000256" key="3">
    <source>
        <dbReference type="ARBA" id="ARBA00004514"/>
    </source>
</evidence>
<evidence type="ECO:0000256" key="18">
    <source>
        <dbReference type="ARBA" id="ARBA00046997"/>
    </source>
</evidence>
<keyword evidence="9" id="KW-0053">Apoptosis</keyword>
<evidence type="ECO:0000313" key="23">
    <source>
        <dbReference type="Proteomes" id="UP001488838"/>
    </source>
</evidence>
<comment type="subcellular location">
    <subcellularLocation>
        <location evidence="2">Cytoplasm</location>
        <location evidence="2">Cytoskeleton</location>
    </subcellularLocation>
    <subcellularLocation>
        <location evidence="3">Cytoplasm</location>
        <location evidence="3">Cytosol</location>
    </subcellularLocation>
    <subcellularLocation>
        <location evidence="1">Nucleus</location>
    </subcellularLocation>
</comment>
<dbReference type="GO" id="GO:0006417">
    <property type="term" value="P:regulation of translation"/>
    <property type="evidence" value="ECO:0007669"/>
    <property type="project" value="UniProtKB-KW"/>
</dbReference>
<evidence type="ECO:0000256" key="15">
    <source>
        <dbReference type="ARBA" id="ARBA00023212"/>
    </source>
</evidence>
<sequence>MEVRAHLNGGTKRAIITAPSVSAPRLVKGVDHEKYDNSLKIFSNSSCTTNCLDPLVKVTHVNVNIVRLMTTVHASTATQKTVGAPLGSCDVIAKRLPRTSSFASTGVAKAVGKVIPELNKAHRVGLLCSTLNMSTLNLTCHLEKAAKYNDIKKVLKQAR</sequence>
<comment type="subunit">
    <text evidence="18">Homotetramer. Interacts with TPPP; the interaction is direct. Interacts (when S-nitrosylated) with SIAH1; leading to nuclear translocation. Interacts with RILPL1/GOSPEL, leading to prevent the interaction between GAPDH and SIAH1 and prevent nuclear translocation. Interacts with CHP1; the interaction increases the binding of CHP1 with microtubules. Associates with microtubules. Interacts with EIF1AD, USP25, PRKCI and WARS1. Interacts with phosphorylated RPL13A; inhibited by oxidatively-modified low-densitity lipoprotein (LDL(ox)). Component of the GAIT complex. Interacts with FKBP6; leading to inhibit GAPDH catalytic activity. Interacts with TRAF2, promoting TRAF2 ubiquitination. Interacts with TRAF3, promoting TRAF3 ubiquitination.</text>
</comment>
<reference evidence="22 23" key="1">
    <citation type="journal article" date="2023" name="bioRxiv">
        <title>Conserved and derived expression patterns and positive selection on dental genes reveal complex evolutionary context of ever-growing rodent molars.</title>
        <authorList>
            <person name="Calamari Z.T."/>
            <person name="Song A."/>
            <person name="Cohen E."/>
            <person name="Akter M."/>
            <person name="Roy R.D."/>
            <person name="Hallikas O."/>
            <person name="Christensen M.M."/>
            <person name="Li P."/>
            <person name="Marangoni P."/>
            <person name="Jernvall J."/>
            <person name="Klein O.D."/>
        </authorList>
    </citation>
    <scope>NUCLEOTIDE SEQUENCE [LARGE SCALE GENOMIC DNA]</scope>
    <source>
        <strain evidence="22">V071</strain>
    </source>
</reference>
<evidence type="ECO:0000256" key="4">
    <source>
        <dbReference type="ARBA" id="ARBA00004869"/>
    </source>
</evidence>
<evidence type="ECO:0000256" key="7">
    <source>
        <dbReference type="ARBA" id="ARBA00022490"/>
    </source>
</evidence>
<keyword evidence="13" id="KW-0520">NAD</keyword>
<evidence type="ECO:0000256" key="12">
    <source>
        <dbReference type="ARBA" id="ARBA00023002"/>
    </source>
</evidence>
<evidence type="ECO:0000256" key="6">
    <source>
        <dbReference type="ARBA" id="ARBA00013119"/>
    </source>
</evidence>
<keyword evidence="12" id="KW-0560">Oxidoreductase</keyword>
<dbReference type="InterPro" id="IPR020831">
    <property type="entry name" value="GlycerAld/Erythrose_P_DH"/>
</dbReference>
<keyword evidence="10" id="KW-0702">S-nitrosylation</keyword>
<dbReference type="PANTHER" id="PTHR10836:SF111">
    <property type="entry name" value="GLYCERALDEHYDE-3-PHOSPHATE DEHYDROGENASE"/>
    <property type="match status" value="1"/>
</dbReference>
<evidence type="ECO:0000256" key="16">
    <source>
        <dbReference type="ARBA" id="ARBA00023242"/>
    </source>
</evidence>
<dbReference type="GO" id="GO:0016740">
    <property type="term" value="F:transferase activity"/>
    <property type="evidence" value="ECO:0007669"/>
    <property type="project" value="UniProtKB-KW"/>
</dbReference>
<comment type="catalytic activity">
    <reaction evidence="20">
        <text>S-nitroso-L-cysteinyl-[GAPDH] + L-cysteinyl-[protein] = L-cysteinyl-[GAPDH] + S-nitroso-L-cysteinyl-[protein]</text>
        <dbReference type="Rhea" id="RHEA:66684"/>
        <dbReference type="Rhea" id="RHEA-COMP:10131"/>
        <dbReference type="Rhea" id="RHEA-COMP:17089"/>
        <dbReference type="Rhea" id="RHEA-COMP:17090"/>
        <dbReference type="Rhea" id="RHEA-COMP:17091"/>
        <dbReference type="ChEBI" id="CHEBI:29950"/>
        <dbReference type="ChEBI" id="CHEBI:149494"/>
    </reaction>
    <physiologicalReaction direction="left-to-right" evidence="20">
        <dbReference type="Rhea" id="RHEA:66685"/>
    </physiologicalReaction>
</comment>
<comment type="caution">
    <text evidence="22">The sequence shown here is derived from an EMBL/GenBank/DDBJ whole genome shotgun (WGS) entry which is preliminary data.</text>
</comment>
<keyword evidence="11" id="KW-0810">Translation regulation</keyword>
<comment type="catalytic activity">
    <reaction evidence="19">
        <text>D-glyceraldehyde 3-phosphate + phosphate + NAD(+) = (2R)-3-phospho-glyceroyl phosphate + NADH + H(+)</text>
        <dbReference type="Rhea" id="RHEA:10300"/>
        <dbReference type="ChEBI" id="CHEBI:15378"/>
        <dbReference type="ChEBI" id="CHEBI:43474"/>
        <dbReference type="ChEBI" id="CHEBI:57540"/>
        <dbReference type="ChEBI" id="CHEBI:57604"/>
        <dbReference type="ChEBI" id="CHEBI:57945"/>
        <dbReference type="ChEBI" id="CHEBI:59776"/>
        <dbReference type="EC" id="1.2.1.12"/>
    </reaction>
</comment>
<dbReference type="Gene3D" id="3.30.360.10">
    <property type="entry name" value="Dihydrodipicolinate Reductase, domain 2"/>
    <property type="match status" value="1"/>
</dbReference>
<name>A0AAW0HBC4_MYOGA</name>
<feature type="domain" description="Glyceraldehyde 3-phosphate dehydrogenase catalytic" evidence="21">
    <location>
        <begin position="53"/>
        <end position="158"/>
    </location>
</feature>